<dbReference type="CTD" id="2618"/>
<name>A0A8B7PB77_HYAAZ</name>
<dbReference type="SUPFAM" id="SSF56059">
    <property type="entry name" value="Glutathione synthetase ATP-binding domain-like"/>
    <property type="match status" value="1"/>
</dbReference>
<evidence type="ECO:0000256" key="5">
    <source>
        <dbReference type="ARBA" id="ARBA00008630"/>
    </source>
</evidence>
<dbReference type="GO" id="GO:0005524">
    <property type="term" value="F:ATP binding"/>
    <property type="evidence" value="ECO:0007669"/>
    <property type="project" value="UniProtKB-UniRule"/>
</dbReference>
<keyword evidence="11 16" id="KW-0658">Purine biosynthesis</keyword>
<dbReference type="Gene3D" id="3.30.1490.20">
    <property type="entry name" value="ATP-grasp fold, A domain"/>
    <property type="match status" value="1"/>
</dbReference>
<evidence type="ECO:0000256" key="2">
    <source>
        <dbReference type="ARBA" id="ARBA00005054"/>
    </source>
</evidence>
<dbReference type="GO" id="GO:0004644">
    <property type="term" value="F:phosphoribosylglycinamide formyltransferase activity"/>
    <property type="evidence" value="ECO:0007669"/>
    <property type="project" value="UniProtKB-EC"/>
</dbReference>
<dbReference type="CDD" id="cd02196">
    <property type="entry name" value="PurM"/>
    <property type="match status" value="1"/>
</dbReference>
<dbReference type="PANTHER" id="PTHR10520:SF12">
    <property type="entry name" value="TRIFUNCTIONAL PURINE BIOSYNTHETIC PROTEIN ADENOSINE-3"/>
    <property type="match status" value="1"/>
</dbReference>
<protein>
    <recommendedName>
        <fullName evidence="16">Trifunctional purine biosynthetic protein adenosine-3</fullName>
    </recommendedName>
    <domain>
        <recommendedName>
            <fullName evidence="16">Phosphoribosylamine--glycine ligase</fullName>
            <ecNumber evidence="16">6.3.4.13</ecNumber>
        </recommendedName>
        <alternativeName>
            <fullName evidence="16">Glycinamide ribonucleotide synthetase</fullName>
            <shortName evidence="16">GARS</shortName>
        </alternativeName>
        <alternativeName>
            <fullName evidence="16">Phosphoribosylglycinamide synthetase</fullName>
        </alternativeName>
    </domain>
    <domain>
        <recommendedName>
            <fullName evidence="16">Phosphoribosylformylglycinamidine cyclo-ligase</fullName>
            <ecNumber evidence="16">6.3.3.1</ecNumber>
        </recommendedName>
        <alternativeName>
            <fullName evidence="16">AIR synthase</fullName>
            <shortName evidence="16">AIRS</shortName>
        </alternativeName>
        <alternativeName>
            <fullName evidence="16">Phosphoribosyl-aminoimidazole synthetase</fullName>
        </alternativeName>
    </domain>
    <domain>
        <recommendedName>
            <fullName evidence="16">Phosphoribosylglycinamide formyltransferase</fullName>
            <ecNumber evidence="16">2.1.2.2</ecNumber>
        </recommendedName>
        <alternativeName>
            <fullName evidence="16">5'-phosphoribosylglycinamide transformylase</fullName>
        </alternativeName>
        <alternativeName>
            <fullName evidence="16">GAR transformylase</fullName>
            <shortName evidence="16">GART</shortName>
        </alternativeName>
    </domain>
</protein>
<dbReference type="NCBIfam" id="TIGR00877">
    <property type="entry name" value="purD"/>
    <property type="match status" value="1"/>
</dbReference>
<comment type="similarity">
    <text evidence="4 16">In the N-terminal section; belongs to the GARS family.</text>
</comment>
<reference evidence="19" key="1">
    <citation type="submission" date="2025-08" db="UniProtKB">
        <authorList>
            <consortium name="RefSeq"/>
        </authorList>
    </citation>
    <scope>IDENTIFICATION</scope>
    <source>
        <tissue evidence="19">Whole organism</tissue>
    </source>
</reference>
<dbReference type="Gene3D" id="3.90.600.10">
    <property type="entry name" value="Phosphoribosylglycinamide synthetase, C-terminal domain"/>
    <property type="match status" value="1"/>
</dbReference>
<dbReference type="InterPro" id="IPR013815">
    <property type="entry name" value="ATP_grasp_subdomain_1"/>
</dbReference>
<dbReference type="PROSITE" id="PS00373">
    <property type="entry name" value="GART"/>
    <property type="match status" value="1"/>
</dbReference>
<dbReference type="GeneID" id="108679322"/>
<comment type="pathway">
    <text evidence="2 16">Purine metabolism; IMP biosynthesis via de novo pathway; N(2)-formyl-N(1)-(5-phospho-D-ribosyl)glycinamide from N(1)-(5-phospho-D-ribosyl)glycinamide (10-formyl THF route): step 1/1.</text>
</comment>
<dbReference type="NCBIfam" id="TIGR00639">
    <property type="entry name" value="PurN"/>
    <property type="match status" value="1"/>
</dbReference>
<dbReference type="InterPro" id="IPR036477">
    <property type="entry name" value="Formyl_transf_N_sf"/>
</dbReference>
<dbReference type="InterPro" id="IPR011054">
    <property type="entry name" value="Rudment_hybrid_motif"/>
</dbReference>
<keyword evidence="7 16" id="KW-0436">Ligase</keyword>
<dbReference type="InterPro" id="IPR020562">
    <property type="entry name" value="PRibGlycinamide_synth_N"/>
</dbReference>
<dbReference type="SUPFAM" id="SSF55326">
    <property type="entry name" value="PurM N-terminal domain-like"/>
    <property type="match status" value="1"/>
</dbReference>
<feature type="domain" description="ATP-grasp" evidence="17">
    <location>
        <begin position="135"/>
        <end position="338"/>
    </location>
</feature>
<dbReference type="Gene3D" id="3.40.50.170">
    <property type="entry name" value="Formyl transferase, N-terminal domain"/>
    <property type="match status" value="1"/>
</dbReference>
<dbReference type="OrthoDB" id="6374765at2759"/>
<dbReference type="Gene3D" id="3.30.1330.10">
    <property type="entry name" value="PurM-like, N-terminal domain"/>
    <property type="match status" value="1"/>
</dbReference>
<dbReference type="GO" id="GO:0004637">
    <property type="term" value="F:phosphoribosylamine-glycine ligase activity"/>
    <property type="evidence" value="ECO:0007669"/>
    <property type="project" value="UniProtKB-UniRule"/>
</dbReference>
<dbReference type="InterPro" id="IPR016185">
    <property type="entry name" value="PreATP-grasp_dom_sf"/>
</dbReference>
<comment type="catalytic activity">
    <reaction evidence="16">
        <text>5-phospho-beta-D-ribosylamine + glycine + ATP = N(1)-(5-phospho-beta-D-ribosyl)glycinamide + ADP + phosphate + H(+)</text>
        <dbReference type="Rhea" id="RHEA:17453"/>
        <dbReference type="ChEBI" id="CHEBI:15378"/>
        <dbReference type="ChEBI" id="CHEBI:30616"/>
        <dbReference type="ChEBI" id="CHEBI:43474"/>
        <dbReference type="ChEBI" id="CHEBI:57305"/>
        <dbReference type="ChEBI" id="CHEBI:58681"/>
        <dbReference type="ChEBI" id="CHEBI:143788"/>
        <dbReference type="ChEBI" id="CHEBI:456216"/>
        <dbReference type="EC" id="6.3.4.13"/>
    </reaction>
</comment>
<dbReference type="SMART" id="SM01209">
    <property type="entry name" value="GARS_A"/>
    <property type="match status" value="1"/>
</dbReference>
<dbReference type="GO" id="GO:0004641">
    <property type="term" value="F:phosphoribosylformylglycinamidine cyclo-ligase activity"/>
    <property type="evidence" value="ECO:0007669"/>
    <property type="project" value="UniProtKB-EC"/>
</dbReference>
<dbReference type="InterPro" id="IPR036676">
    <property type="entry name" value="PurM-like_C_sf"/>
</dbReference>
<evidence type="ECO:0000256" key="8">
    <source>
        <dbReference type="ARBA" id="ARBA00022679"/>
    </source>
</evidence>
<dbReference type="HAMAP" id="MF_00138">
    <property type="entry name" value="GARS"/>
    <property type="match status" value="1"/>
</dbReference>
<evidence type="ECO:0000256" key="14">
    <source>
        <dbReference type="ARBA" id="ARBA00023268"/>
    </source>
</evidence>
<keyword evidence="12 15" id="KW-0067">ATP-binding</keyword>
<dbReference type="KEGG" id="hazt:108679322"/>
<dbReference type="SUPFAM" id="SSF52440">
    <property type="entry name" value="PreATP-grasp domain"/>
    <property type="match status" value="1"/>
</dbReference>
<dbReference type="InterPro" id="IPR004607">
    <property type="entry name" value="GART"/>
</dbReference>
<comment type="similarity">
    <text evidence="6 16">In the central section; belongs to the AIR synthase family.</text>
</comment>
<keyword evidence="13 16" id="KW-0464">Manganese</keyword>
<dbReference type="SUPFAM" id="SSF51246">
    <property type="entry name" value="Rudiment single hybrid motif"/>
    <property type="match status" value="1"/>
</dbReference>
<keyword evidence="8" id="KW-0808">Transferase</keyword>
<dbReference type="PROSITE" id="PS00184">
    <property type="entry name" value="GARS"/>
    <property type="match status" value="1"/>
</dbReference>
<gene>
    <name evidence="19" type="primary">LOC108679322</name>
</gene>
<dbReference type="InterPro" id="IPR020561">
    <property type="entry name" value="PRibGlycinamid_synth_ATP-grasp"/>
</dbReference>
<dbReference type="GO" id="GO:0046872">
    <property type="term" value="F:metal ion binding"/>
    <property type="evidence" value="ECO:0007669"/>
    <property type="project" value="UniProtKB-KW"/>
</dbReference>
<comment type="catalytic activity">
    <reaction evidence="16">
        <text>2-formamido-N(1)-(5-O-phospho-beta-D-ribosyl)acetamidine + ATP = 5-amino-1-(5-phospho-beta-D-ribosyl)imidazole + ADP + phosphate + H(+)</text>
        <dbReference type="Rhea" id="RHEA:23032"/>
        <dbReference type="ChEBI" id="CHEBI:15378"/>
        <dbReference type="ChEBI" id="CHEBI:30616"/>
        <dbReference type="ChEBI" id="CHEBI:43474"/>
        <dbReference type="ChEBI" id="CHEBI:137981"/>
        <dbReference type="ChEBI" id="CHEBI:147287"/>
        <dbReference type="ChEBI" id="CHEBI:456216"/>
        <dbReference type="EC" id="6.3.3.1"/>
    </reaction>
</comment>
<evidence type="ECO:0000313" key="18">
    <source>
        <dbReference type="Proteomes" id="UP000694843"/>
    </source>
</evidence>
<dbReference type="Pfam" id="PF02843">
    <property type="entry name" value="GARS_C"/>
    <property type="match status" value="1"/>
</dbReference>
<dbReference type="Gene3D" id="3.40.50.20">
    <property type="match status" value="1"/>
</dbReference>
<dbReference type="PROSITE" id="PS50975">
    <property type="entry name" value="ATP_GRASP"/>
    <property type="match status" value="1"/>
</dbReference>
<dbReference type="UniPathway" id="UPA00074">
    <property type="reaction ID" value="UER00125"/>
</dbReference>
<evidence type="ECO:0000256" key="7">
    <source>
        <dbReference type="ARBA" id="ARBA00022598"/>
    </source>
</evidence>
<dbReference type="AlphaFoldDB" id="A0A8B7PB77"/>
<evidence type="ECO:0000256" key="11">
    <source>
        <dbReference type="ARBA" id="ARBA00022755"/>
    </source>
</evidence>
<dbReference type="HAMAP" id="MF_00741">
    <property type="entry name" value="AIRS"/>
    <property type="match status" value="1"/>
</dbReference>
<comment type="catalytic activity">
    <reaction evidence="16">
        <text>N(1)-(5-phospho-beta-D-ribosyl)glycinamide + (6R)-10-formyltetrahydrofolate = N(2)-formyl-N(1)-(5-phospho-beta-D-ribosyl)glycinamide + (6S)-5,6,7,8-tetrahydrofolate + H(+)</text>
        <dbReference type="Rhea" id="RHEA:15053"/>
        <dbReference type="ChEBI" id="CHEBI:15378"/>
        <dbReference type="ChEBI" id="CHEBI:57453"/>
        <dbReference type="ChEBI" id="CHEBI:143788"/>
        <dbReference type="ChEBI" id="CHEBI:147286"/>
        <dbReference type="ChEBI" id="CHEBI:195366"/>
        <dbReference type="EC" id="2.1.2.2"/>
    </reaction>
</comment>
<dbReference type="Gene3D" id="3.30.470.20">
    <property type="entry name" value="ATP-grasp fold, B domain"/>
    <property type="match status" value="1"/>
</dbReference>
<dbReference type="Pfam" id="PF00551">
    <property type="entry name" value="Formyl_trans_N"/>
    <property type="match status" value="1"/>
</dbReference>
<evidence type="ECO:0000256" key="9">
    <source>
        <dbReference type="ARBA" id="ARBA00022723"/>
    </source>
</evidence>
<proteinExistence type="inferred from homology"/>
<dbReference type="EC" id="2.1.2.2" evidence="16"/>
<evidence type="ECO:0000256" key="15">
    <source>
        <dbReference type="PROSITE-ProRule" id="PRU00409"/>
    </source>
</evidence>
<keyword evidence="18" id="KW-1185">Reference proteome</keyword>
<evidence type="ECO:0000256" key="13">
    <source>
        <dbReference type="ARBA" id="ARBA00023211"/>
    </source>
</evidence>
<dbReference type="InterPro" id="IPR001555">
    <property type="entry name" value="GART_AS"/>
</dbReference>
<dbReference type="SUPFAM" id="SSF56042">
    <property type="entry name" value="PurM C-terminal domain-like"/>
    <property type="match status" value="1"/>
</dbReference>
<dbReference type="Pfam" id="PF02769">
    <property type="entry name" value="AIRS_C"/>
    <property type="match status" value="1"/>
</dbReference>
<accession>A0A8B7PB77</accession>
<dbReference type="OMA" id="EVMQACC"/>
<evidence type="ECO:0000259" key="17">
    <source>
        <dbReference type="PROSITE" id="PS50975"/>
    </source>
</evidence>
<dbReference type="InterPro" id="IPR016188">
    <property type="entry name" value="PurM-like_N"/>
</dbReference>
<dbReference type="InterPro" id="IPR037123">
    <property type="entry name" value="PRibGlycinamide_synth_C_sf"/>
</dbReference>
<comment type="pathway">
    <text evidence="1 16">Purine metabolism; IMP biosynthesis via de novo pathway; 5-amino-1-(5-phospho-D-ribosyl)imidazole from N(2)-formyl-N(1)-(5-phospho-D-ribosyl)glycinamide: step 2/2.</text>
</comment>
<dbReference type="SMART" id="SM01210">
    <property type="entry name" value="GARS_C"/>
    <property type="match status" value="1"/>
</dbReference>
<dbReference type="Pfam" id="PF00586">
    <property type="entry name" value="AIRS"/>
    <property type="match status" value="1"/>
</dbReference>
<dbReference type="InterPro" id="IPR010918">
    <property type="entry name" value="PurM-like_C_dom"/>
</dbReference>
<dbReference type="Proteomes" id="UP000694843">
    <property type="component" value="Unplaced"/>
</dbReference>
<dbReference type="NCBIfam" id="TIGR00878">
    <property type="entry name" value="purM"/>
    <property type="match status" value="1"/>
</dbReference>
<evidence type="ECO:0000256" key="12">
    <source>
        <dbReference type="ARBA" id="ARBA00022840"/>
    </source>
</evidence>
<dbReference type="InterPro" id="IPR036921">
    <property type="entry name" value="PurM-like_N_sf"/>
</dbReference>
<evidence type="ECO:0000256" key="6">
    <source>
        <dbReference type="ARBA" id="ARBA00008696"/>
    </source>
</evidence>
<evidence type="ECO:0000313" key="19">
    <source>
        <dbReference type="RefSeq" id="XP_018023414.1"/>
    </source>
</evidence>
<evidence type="ECO:0000256" key="10">
    <source>
        <dbReference type="ARBA" id="ARBA00022741"/>
    </source>
</evidence>
<dbReference type="EC" id="6.3.4.13" evidence="16"/>
<dbReference type="InterPro" id="IPR000115">
    <property type="entry name" value="PRibGlycinamide_synth"/>
</dbReference>
<organism evidence="18 19">
    <name type="scientific">Hyalella azteca</name>
    <name type="common">Amphipod</name>
    <dbReference type="NCBI Taxonomy" id="294128"/>
    <lineage>
        <taxon>Eukaryota</taxon>
        <taxon>Metazoa</taxon>
        <taxon>Ecdysozoa</taxon>
        <taxon>Arthropoda</taxon>
        <taxon>Crustacea</taxon>
        <taxon>Multicrustacea</taxon>
        <taxon>Malacostraca</taxon>
        <taxon>Eumalacostraca</taxon>
        <taxon>Peracarida</taxon>
        <taxon>Amphipoda</taxon>
        <taxon>Senticaudata</taxon>
        <taxon>Talitrida</taxon>
        <taxon>Talitroidea</taxon>
        <taxon>Hyalellidae</taxon>
        <taxon>Hyalella</taxon>
    </lineage>
</organism>
<comment type="similarity">
    <text evidence="5 16">In the C-terminal section; belongs to the GART family.</text>
</comment>
<dbReference type="Gene3D" id="3.90.650.10">
    <property type="entry name" value="PurM-like C-terminal domain"/>
    <property type="match status" value="1"/>
</dbReference>
<dbReference type="GO" id="GO:0006189">
    <property type="term" value="P:'de novo' IMP biosynthetic process"/>
    <property type="evidence" value="ECO:0007669"/>
    <property type="project" value="UniProtKB-UniRule"/>
</dbReference>
<evidence type="ECO:0000256" key="16">
    <source>
        <dbReference type="RuleBase" id="RU363089"/>
    </source>
</evidence>
<dbReference type="InterPro" id="IPR011761">
    <property type="entry name" value="ATP-grasp"/>
</dbReference>
<dbReference type="GO" id="GO:0046084">
    <property type="term" value="P:adenine biosynthetic process"/>
    <property type="evidence" value="ECO:0007669"/>
    <property type="project" value="TreeGrafter"/>
</dbReference>
<sequence>MASILVLGGGGREHAIVHALTKCRESRSDDKEPESISDICRKTGETEDEVVDKIYVTPGNPGIAKEKGVECLNLDVKQHQSVVEFCRDRSVDLVVVGPEAPLADGITDTLTHAGILVFGPSKAAAMLEADKAFSKAFMLRHGIPTAESAVFTDPDSAKSFIQQSTWKGWVIKACGLAAGKGVIVTSDKVEAVAAVDELRSVHGKAASSLLVEQRLYGSEISALCFTDGRSIAMMPPSQDHKTRYSGNTGPNTGGMGAVCPYPVDAATSALCKDILQAAVDGMALDGVPFKGVLYAGLMLCVDKLAVLEFNCRFGDPETEAILPLLDTNIYLTMKACARGRLCEAPLVRFLQDQVSCAVVVVTQDYPASATKGLLISGLEAASENHNSELRVKVYHNSTAISPVAGSDSNCLVTAGGRVVTVVVTASSTSVARQEACRRAALVKFEGAEWRDDIGCMAEEQLSLRKSSQCVKTSGSPSSGMTYSSSGVDVAAGDAFVAAIKESVAATQGPAVLGGLGDFGGFYDLSVEDFKRPVLVTGTDGVGTKLMIANAMDVHTTIGQDLVAMCVNDIQCHGAAPLVFLDYLATGKLQPRVLQEVVHGIAGACKDVGAALVGGETAEMPGMYRSGEYDVAGFAVGVVEKEELLPKRLLMAENDCLIAVKSSGFHSNGFSLVRKIVESLGLKYTDPCPFQSQASTLGQALLEPTRLYSKVFSKVRGQILGAAHITGGGILGNAGRMLPPHLAAKLDLAKCTIPPHFLWIASQGVSAEEMAATFNLGIGLLLTVKKELKEKVLKALSDEGAAEVGRLFVRPPGGPSVVIDNLTEHLSASLSSFVSQNPTVIPPRRIRTAILISGRGSNMMAIASACSARGSPAEVCLVVSNRPAAAGLVWAEQQQIPTLVIDHTHHSTRESFEEALHSELMKHRIEFVCLAGFMRILTEGFVKLWRGRLINIHPSLLPAFKGKDAQKQALHAGVKLTGCTVHYVEAEVDSGAIIAQASVPVLEGDTEQTLSDRIVLAEHEIFPRSVLEVAARLQQQQQVV</sequence>
<dbReference type="InterPro" id="IPR020559">
    <property type="entry name" value="PRibGlycinamide_synth_CS"/>
</dbReference>
<dbReference type="GO" id="GO:0005829">
    <property type="term" value="C:cytosol"/>
    <property type="evidence" value="ECO:0007669"/>
    <property type="project" value="TreeGrafter"/>
</dbReference>
<dbReference type="InterPro" id="IPR002376">
    <property type="entry name" value="Formyl_transf_N"/>
</dbReference>
<keyword evidence="10 15" id="KW-0547">Nucleotide-binding</keyword>
<dbReference type="RefSeq" id="XP_018023414.1">
    <property type="nucleotide sequence ID" value="XM_018167925.2"/>
</dbReference>
<dbReference type="PANTHER" id="PTHR10520">
    <property type="entry name" value="TRIFUNCTIONAL PURINE BIOSYNTHETIC PROTEIN ADENOSINE-3-RELATED"/>
    <property type="match status" value="1"/>
</dbReference>
<evidence type="ECO:0000256" key="1">
    <source>
        <dbReference type="ARBA" id="ARBA00004686"/>
    </source>
</evidence>
<dbReference type="InterPro" id="IPR004733">
    <property type="entry name" value="PurM_cligase"/>
</dbReference>
<dbReference type="SUPFAM" id="SSF53328">
    <property type="entry name" value="Formyltransferase"/>
    <property type="match status" value="1"/>
</dbReference>
<dbReference type="FunFam" id="3.30.1330.10:FF:000001">
    <property type="entry name" value="Phosphoribosylformylglycinamidine cyclo-ligase"/>
    <property type="match status" value="1"/>
</dbReference>
<keyword evidence="9 16" id="KW-0479">Metal-binding</keyword>
<dbReference type="CDD" id="cd08645">
    <property type="entry name" value="FMT_core_GART"/>
    <property type="match status" value="1"/>
</dbReference>
<dbReference type="InterPro" id="IPR020560">
    <property type="entry name" value="PRibGlycinamide_synth_C-dom"/>
</dbReference>
<dbReference type="Pfam" id="PF01071">
    <property type="entry name" value="GARS_A"/>
    <property type="match status" value="1"/>
</dbReference>
<keyword evidence="14 16" id="KW-0511">Multifunctional enzyme</keyword>
<dbReference type="EC" id="6.3.3.1" evidence="16"/>
<evidence type="ECO:0000256" key="4">
    <source>
        <dbReference type="ARBA" id="ARBA00007423"/>
    </source>
</evidence>
<dbReference type="HAMAP" id="MF_01930">
    <property type="entry name" value="PurN"/>
    <property type="match status" value="1"/>
</dbReference>
<comment type="pathway">
    <text evidence="3 16">Purine metabolism; IMP biosynthesis via de novo pathway; N(1)-(5-phospho-D-ribosyl)glycinamide from 5-phospho-alpha-D-ribose 1-diphosphate: step 2/2.</text>
</comment>
<dbReference type="Pfam" id="PF02844">
    <property type="entry name" value="GARS_N"/>
    <property type="match status" value="1"/>
</dbReference>
<evidence type="ECO:0000256" key="3">
    <source>
        <dbReference type="ARBA" id="ARBA00005174"/>
    </source>
</evidence>